<evidence type="ECO:0000313" key="5">
    <source>
        <dbReference type="Proteomes" id="UP000001064"/>
    </source>
</evidence>
<dbReference type="Proteomes" id="UP000001064">
    <property type="component" value="Unassembled WGS sequence"/>
</dbReference>
<evidence type="ECO:0000256" key="1">
    <source>
        <dbReference type="SAM" id="MobiDB-lite"/>
    </source>
</evidence>
<reference evidence="5" key="1">
    <citation type="journal article" date="2011" name="Genome Biol.">
        <title>Comparative genomics of the social amoebae Dictyostelium discoideum and Dictyostelium purpureum.</title>
        <authorList>
            <consortium name="US DOE Joint Genome Institute (JGI-PGF)"/>
            <person name="Sucgang R."/>
            <person name="Kuo A."/>
            <person name="Tian X."/>
            <person name="Salerno W."/>
            <person name="Parikh A."/>
            <person name="Feasley C.L."/>
            <person name="Dalin E."/>
            <person name="Tu H."/>
            <person name="Huang E."/>
            <person name="Barry K."/>
            <person name="Lindquist E."/>
            <person name="Shapiro H."/>
            <person name="Bruce D."/>
            <person name="Schmutz J."/>
            <person name="Salamov A."/>
            <person name="Fey P."/>
            <person name="Gaudet P."/>
            <person name="Anjard C."/>
            <person name="Babu M.M."/>
            <person name="Basu S."/>
            <person name="Bushmanova Y."/>
            <person name="van der Wel H."/>
            <person name="Katoh-Kurasawa M."/>
            <person name="Dinh C."/>
            <person name="Coutinho P.M."/>
            <person name="Saito T."/>
            <person name="Elias M."/>
            <person name="Schaap P."/>
            <person name="Kay R.R."/>
            <person name="Henrissat B."/>
            <person name="Eichinger L."/>
            <person name="Rivero F."/>
            <person name="Putnam N.H."/>
            <person name="West C.M."/>
            <person name="Loomis W.F."/>
            <person name="Chisholm R.L."/>
            <person name="Shaulsky G."/>
            <person name="Strassmann J.E."/>
            <person name="Queller D.C."/>
            <person name="Kuspa A."/>
            <person name="Grigoriev I.V."/>
        </authorList>
    </citation>
    <scope>NUCLEOTIDE SEQUENCE [LARGE SCALE GENOMIC DNA]</scope>
    <source>
        <strain evidence="5">QSDP1</strain>
    </source>
</reference>
<dbReference type="EMBL" id="GL870946">
    <property type="protein sequence ID" value="EGC40124.1"/>
    <property type="molecule type" value="Genomic_DNA"/>
</dbReference>
<dbReference type="FunCoup" id="F0Z7E0">
    <property type="interactions" value="2"/>
</dbReference>
<dbReference type="GO" id="GO:0000466">
    <property type="term" value="P:maturation of 5.8S rRNA from tricistronic rRNA transcript (SSU-rRNA, 5.8S rRNA, LSU-rRNA)"/>
    <property type="evidence" value="ECO:0000318"/>
    <property type="project" value="GO_Central"/>
</dbReference>
<protein>
    <recommendedName>
        <fullName evidence="6">Nucleolar pre-ribosomal-associated protein 1 C-terminal domain-containing protein</fullName>
    </recommendedName>
</protein>
<dbReference type="eggNOG" id="ENOG502RDJ7">
    <property type="taxonomic scope" value="Eukaryota"/>
</dbReference>
<feature type="domain" description="URB1 C-terminal" evidence="3">
    <location>
        <begin position="1693"/>
        <end position="1914"/>
    </location>
</feature>
<dbReference type="OMA" id="IINSCPD"/>
<evidence type="ECO:0000313" key="4">
    <source>
        <dbReference type="EMBL" id="EGC40124.1"/>
    </source>
</evidence>
<dbReference type="InterPro" id="IPR032436">
    <property type="entry name" value="URB1_C"/>
</dbReference>
<name>F0Z7E0_DICPU</name>
<evidence type="ECO:0000259" key="3">
    <source>
        <dbReference type="Pfam" id="PF16201"/>
    </source>
</evidence>
<gene>
    <name evidence="4" type="ORF">DICPUDRAFT_25595</name>
</gene>
<dbReference type="RefSeq" id="XP_003283314.1">
    <property type="nucleotide sequence ID" value="XM_003283266.1"/>
</dbReference>
<feature type="compositionally biased region" description="Basic and acidic residues" evidence="1">
    <location>
        <begin position="1609"/>
        <end position="1620"/>
    </location>
</feature>
<dbReference type="Pfam" id="PF11707">
    <property type="entry name" value="Npa1"/>
    <property type="match status" value="1"/>
</dbReference>
<evidence type="ECO:0008006" key="6">
    <source>
        <dbReference type="Google" id="ProtNLM"/>
    </source>
</evidence>
<feature type="domain" description="URB1 N-terminal" evidence="2">
    <location>
        <begin position="106"/>
        <end position="412"/>
    </location>
</feature>
<dbReference type="OrthoDB" id="72892at2759"/>
<keyword evidence="5" id="KW-1185">Reference proteome</keyword>
<organism evidence="4 5">
    <name type="scientific">Dictyostelium purpureum</name>
    <name type="common">Slime mold</name>
    <dbReference type="NCBI Taxonomy" id="5786"/>
    <lineage>
        <taxon>Eukaryota</taxon>
        <taxon>Amoebozoa</taxon>
        <taxon>Evosea</taxon>
        <taxon>Eumycetozoa</taxon>
        <taxon>Dictyostelia</taxon>
        <taxon>Dictyosteliales</taxon>
        <taxon>Dictyosteliaceae</taxon>
        <taxon>Dictyostelium</taxon>
    </lineage>
</organism>
<accession>F0Z7E0</accession>
<dbReference type="InterPro" id="IPR021714">
    <property type="entry name" value="URB1_N"/>
</dbReference>
<dbReference type="Pfam" id="PF16201">
    <property type="entry name" value="NopRA1"/>
    <property type="match status" value="1"/>
</dbReference>
<evidence type="ECO:0000259" key="2">
    <source>
        <dbReference type="Pfam" id="PF11707"/>
    </source>
</evidence>
<dbReference type="VEuPathDB" id="AmoebaDB:DICPUDRAFT_25595"/>
<dbReference type="GeneID" id="10509219"/>
<dbReference type="STRING" id="5786.F0Z7E0"/>
<dbReference type="KEGG" id="dpp:DICPUDRAFT_25595"/>
<dbReference type="GO" id="GO:0000463">
    <property type="term" value="P:maturation of LSU-rRNA from tricistronic rRNA transcript (SSU-rRNA, 5.8S rRNA, LSU-rRNA)"/>
    <property type="evidence" value="ECO:0000318"/>
    <property type="project" value="GO_Central"/>
</dbReference>
<dbReference type="PANTHER" id="PTHR13500:SF0">
    <property type="entry name" value="NUCLEOLAR PRE-RIBOSOMAL-ASSOCIATED PROTEIN 1"/>
    <property type="match status" value="1"/>
</dbReference>
<sequence length="2206" mass="255146">MNRKKQKKLNSLNYQRTKNSDSNKDEAILNIEFIENLSLFKFKQLLNSASSKDVERALYSIIKTIRDEKEKSLDEDDQDDDEEIKLNYKNKNLSVVFEYLKQSPQLTELFTIWDTCIDKYQVYQTCYALLLEFLAIIITLNDDPALQFQTRILADRIITNRFLDLQKIINSYSDETVNLTLNCYRLLSSIVPLSIKIAKSLQTNIDFSSNAFQEAMTDIPSNGAYLGTRPYVLRFLLSFLKHHNLKLSEFILESEYLLSKYCHKIQLDHHNVILDLIESLETNILKVDIIPKKLKIKFFSPSFLSKIGLVFSKDDIGEESRQSIYKFLTTLCCSPIHGICSSDPKWTWFRENDLPSFENKSIVSLITELNPIAYQTHQSLFIKIINACPDLFTSYLKKLGSCEVSLSLNWLNRTTMLIKTLSSPVPTAPVLKITNKLSESIPSSPMVLINLLVPPQVSNLSFGFEVSNLVTYNQLLVLQLCLKRVNTVLSSLNHFLIEKQQQQEDSQKKEKEIEVLIGFIENLKNGIKERLPSFRYFKEHCNEFKSSSTTYDQYISIISEYVKFLPINEFLTLKMLDFNLIVKSDLYTQKQFIQLIGCSKSFNTIQNLFNKQDSANCGTQSIINMVLKLYMDSKPEIKELYHQLIFKLISINNIFSSVDGEIDYWLEFISLDNIEFFEATLLNAHQNKFNYVNLIQNLTKKLFGSNSNQLYISPVLVSAIFQLFTGLHESQFRFLSQVLTNVSSLSKNNSLLILSILNFINQQKTKDKVEELNESNIYKELESNDPFKFNLPAIFNSAIKFIYYQSFNKSIEGSNDKMEDLAQLVLDCQSPKEIKYIISNNVNQTFLTLISSKDNEGSRFIQAIKFIPVHLLLSQFNLIDSENKKQTIVSNQIIKSQLINSISNLSIRKLINILPILENLINNQFKINTDGNQVDQVFGFYFDIAEIVFKLVLESKSLNGIRSIEQFLSNSLISSNYLINFKLTFNVSKLILVIFNFNKNNNNNLLNNILSPFITNIFNQINKKSIKESSKAKNLSNQFILSIRVLELVLPYLDFKSCVQLLEEFKDLDIKSLTNESILQIYLEIINSLLRITSNNNNTNILPKYLTVFNFGDTSNNNIINSSNNGELLKSIFIQLIEISLSFDNNNSNNNNLIYKITIDQFIYQFLLNDINQINLSVNYLNSLLYSRKELISKYLNYCLENYSPVTSQNIIIILLVNSLRNSAKEEGQSIELNLNLLDFNRLLKFDVTIWLPLMYWLVIKESKDEILGNETLLNQIYESISQSNIFERDINSSLISITLELFKFISNKLQATTSKLNYLLLFTHQENEVAAHEFDNSVLKSMVSNYSNSLLICIKNNFKDLLNLNIANLGAFKANSINFENIIKLIFSNINSEETLSQNLEIIEKIIEMESSFKYQLYIDLIFKSIINSDFILNIIKSEQTQESSHQDKAFTEEEEEEESSIIKFKSTTNNNNNYENLLKYRLLNILLNIYYKEPSYCNSNLNSKLTSIYFNIYNATVHPIDKLLLKIIYQHETNGYSILSESNYLWGKHSKESSSITQLLLSNTIFSGTIFENSINNYPFEMNTLNENKDKTNETDDLMEIDSDSDEDKKQVEKEKEKEEVNDFSINKEMIAKSYQEYSYDPSFILRLLTSLLDSYISEYSNFDSQQEDFRKENIENLWRVLQCFFYNGPFSFTVRSLSSKDVAIRQISYQILSKYQTLLDTYQEEQAKTLEQAIQFSKSKKSKSKNNSKNSNNNKSNFNNEKIIIKLIQVLKSSVFEKDQYIPPIFTLFYCLSIKVVSLRSDLKRKSIISYFKGISLLDLVHIPMFSLVLNFTLNKATIIWILEMISIALPDQYTETLLKKNNSISSLLGLFDSNVSNSKIKSLILEIILKLSNSSSGGLYLITKQGVLPWLSLLISNSSCPKSLFDQIFLIFVNITKNINNIGANYYNFNELSQISIILNNLLKLILNINWDLEFKYIINNLFKSLNLILNSNSSSIRLSTFDMVSLIKSYNSAIDKEFFESENERLELQESIVSIISYSKLSQNSQADNLFIFSWIFNLLNQTNINGSNNKLLNSILKWIQESLLGSRKQFIEQLNNNNESSSKLLNQLFFINNQIDILLQQQQQQQEFLEIKKLICNILILLLSESTTVKSILSKNYNQEKLLKLIDKIPTPANQKSDDMLMYKENINDVLLYIKNLFFN</sequence>
<dbReference type="InterPro" id="IPR039844">
    <property type="entry name" value="URB1"/>
</dbReference>
<dbReference type="GO" id="GO:0005730">
    <property type="term" value="C:nucleolus"/>
    <property type="evidence" value="ECO:0000318"/>
    <property type="project" value="GO_Central"/>
</dbReference>
<proteinExistence type="predicted"/>
<feature type="region of interest" description="Disordered" evidence="1">
    <location>
        <begin position="1588"/>
        <end position="1620"/>
    </location>
</feature>
<dbReference type="InParanoid" id="F0Z7E0"/>
<dbReference type="PANTHER" id="PTHR13500">
    <property type="entry name" value="NUCLEOLAR PRERIBOSOMAL-ASSOCIATED PROTEIN 1"/>
    <property type="match status" value="1"/>
</dbReference>
<feature type="compositionally biased region" description="Acidic residues" evidence="1">
    <location>
        <begin position="1597"/>
        <end position="1608"/>
    </location>
</feature>